<dbReference type="Pfam" id="PF08220">
    <property type="entry name" value="HTH_DeoR"/>
    <property type="match status" value="1"/>
</dbReference>
<reference evidence="5 6" key="1">
    <citation type="submission" date="2019-06" db="EMBL/GenBank/DDBJ databases">
        <title>Martelella lutilitoris sp. nov., isolated from a tidal mudflat.</title>
        <authorList>
            <person name="Kim Y.-J."/>
        </authorList>
    </citation>
    <scope>NUCLEOTIDE SEQUENCE [LARGE SCALE GENOMIC DNA]</scope>
    <source>
        <strain evidence="5 6">GH2-6</strain>
    </source>
</reference>
<dbReference type="SUPFAM" id="SSF46785">
    <property type="entry name" value="Winged helix' DNA-binding domain"/>
    <property type="match status" value="1"/>
</dbReference>
<dbReference type="InterPro" id="IPR011991">
    <property type="entry name" value="ArsR-like_HTH"/>
</dbReference>
<dbReference type="GO" id="GO:0003677">
    <property type="term" value="F:DNA binding"/>
    <property type="evidence" value="ECO:0007669"/>
    <property type="project" value="UniProtKB-KW"/>
</dbReference>
<evidence type="ECO:0000256" key="1">
    <source>
        <dbReference type="ARBA" id="ARBA00023015"/>
    </source>
</evidence>
<dbReference type="GO" id="GO:0003700">
    <property type="term" value="F:DNA-binding transcription factor activity"/>
    <property type="evidence" value="ECO:0007669"/>
    <property type="project" value="InterPro"/>
</dbReference>
<dbReference type="SMART" id="SM01134">
    <property type="entry name" value="DeoRC"/>
    <property type="match status" value="1"/>
</dbReference>
<dbReference type="Gene3D" id="1.10.10.10">
    <property type="entry name" value="Winged helix-like DNA-binding domain superfamily/Winged helix DNA-binding domain"/>
    <property type="match status" value="1"/>
</dbReference>
<evidence type="ECO:0000256" key="3">
    <source>
        <dbReference type="ARBA" id="ARBA00023163"/>
    </source>
</evidence>
<dbReference type="InterPro" id="IPR014036">
    <property type="entry name" value="DeoR-like_C"/>
</dbReference>
<proteinExistence type="predicted"/>
<dbReference type="PROSITE" id="PS00894">
    <property type="entry name" value="HTH_DEOR_1"/>
    <property type="match status" value="1"/>
</dbReference>
<organism evidence="5 6">
    <name type="scientific">Martelella lutilitoris</name>
    <dbReference type="NCBI Taxonomy" id="2583532"/>
    <lineage>
        <taxon>Bacteria</taxon>
        <taxon>Pseudomonadati</taxon>
        <taxon>Pseudomonadota</taxon>
        <taxon>Alphaproteobacteria</taxon>
        <taxon>Hyphomicrobiales</taxon>
        <taxon>Aurantimonadaceae</taxon>
        <taxon>Martelella</taxon>
    </lineage>
</organism>
<dbReference type="PANTHER" id="PTHR30363:SF44">
    <property type="entry name" value="AGA OPERON TRANSCRIPTIONAL REPRESSOR-RELATED"/>
    <property type="match status" value="1"/>
</dbReference>
<dbReference type="OrthoDB" id="9816363at2"/>
<name>A0A5C4JWS3_9HYPH</name>
<dbReference type="PROSITE" id="PS51000">
    <property type="entry name" value="HTH_DEOR_2"/>
    <property type="match status" value="1"/>
</dbReference>
<protein>
    <submittedName>
        <fullName evidence="5">DeoR/GlpR transcriptional regulator</fullName>
    </submittedName>
</protein>
<keyword evidence="1" id="KW-0805">Transcription regulation</keyword>
<evidence type="ECO:0000256" key="2">
    <source>
        <dbReference type="ARBA" id="ARBA00023125"/>
    </source>
</evidence>
<evidence type="ECO:0000313" key="5">
    <source>
        <dbReference type="EMBL" id="TNB49724.1"/>
    </source>
</evidence>
<dbReference type="SMART" id="SM00420">
    <property type="entry name" value="HTH_DEOR"/>
    <property type="match status" value="1"/>
</dbReference>
<dbReference type="InterPro" id="IPR050313">
    <property type="entry name" value="Carb_Metab_HTH_regulators"/>
</dbReference>
<sequence length="261" mass="28542">MAELHRHQKILALLAEHPFLSVTELTDATGVSAATVRRDIDKLEKAGFGQRVHGGIAAEKGHHARRAIPLPFMENRDIAVAQKRAIAAAASTLVRDGTAIIIHGGSTCFHFGMAIARRNLRVFTHSMPLAAYLAEFGECQLTIGGGDLHREPGIVYDRFSDERAFYASQFFVGALGIERQGLMETNPLLVQLTRDMAAFANEIIVLVDSRKFAERTSTLSLPFAQIRKLVTDDGLADADARMLEEEGVDYIVAARKGETDA</sequence>
<dbReference type="SUPFAM" id="SSF100950">
    <property type="entry name" value="NagB/RpiA/CoA transferase-like"/>
    <property type="match status" value="1"/>
</dbReference>
<evidence type="ECO:0000313" key="6">
    <source>
        <dbReference type="Proteomes" id="UP000307874"/>
    </source>
</evidence>
<accession>A0A5C4JWS3</accession>
<dbReference type="RefSeq" id="WP_138746766.1">
    <property type="nucleotide sequence ID" value="NZ_VCLB01000001.1"/>
</dbReference>
<evidence type="ECO:0000259" key="4">
    <source>
        <dbReference type="PROSITE" id="PS51000"/>
    </source>
</evidence>
<dbReference type="InterPro" id="IPR001034">
    <property type="entry name" value="DeoR_HTH"/>
</dbReference>
<keyword evidence="6" id="KW-1185">Reference proteome</keyword>
<dbReference type="InterPro" id="IPR036388">
    <property type="entry name" value="WH-like_DNA-bd_sf"/>
</dbReference>
<dbReference type="InterPro" id="IPR036390">
    <property type="entry name" value="WH_DNA-bd_sf"/>
</dbReference>
<comment type="caution">
    <text evidence="5">The sequence shown here is derived from an EMBL/GenBank/DDBJ whole genome shotgun (WGS) entry which is preliminary data.</text>
</comment>
<dbReference type="PRINTS" id="PR00037">
    <property type="entry name" value="HTHLACR"/>
</dbReference>
<dbReference type="InterPro" id="IPR018356">
    <property type="entry name" value="Tscrpt_reg_HTH_DeoR_CS"/>
</dbReference>
<dbReference type="AlphaFoldDB" id="A0A5C4JWS3"/>
<keyword evidence="2" id="KW-0238">DNA-binding</keyword>
<dbReference type="EMBL" id="VCLB01000001">
    <property type="protein sequence ID" value="TNB49724.1"/>
    <property type="molecule type" value="Genomic_DNA"/>
</dbReference>
<dbReference type="CDD" id="cd00090">
    <property type="entry name" value="HTH_ARSR"/>
    <property type="match status" value="1"/>
</dbReference>
<dbReference type="PANTHER" id="PTHR30363">
    <property type="entry name" value="HTH-TYPE TRANSCRIPTIONAL REGULATOR SRLR-RELATED"/>
    <property type="match status" value="1"/>
</dbReference>
<keyword evidence="3" id="KW-0804">Transcription</keyword>
<feature type="domain" description="HTH deoR-type" evidence="4">
    <location>
        <begin position="3"/>
        <end position="58"/>
    </location>
</feature>
<dbReference type="InterPro" id="IPR037171">
    <property type="entry name" value="NagB/RpiA_transferase-like"/>
</dbReference>
<dbReference type="Proteomes" id="UP000307874">
    <property type="component" value="Unassembled WGS sequence"/>
</dbReference>
<dbReference type="Pfam" id="PF00455">
    <property type="entry name" value="DeoRC"/>
    <property type="match status" value="1"/>
</dbReference>
<gene>
    <name evidence="5" type="ORF">FF124_01840</name>
</gene>